<dbReference type="Proteomes" id="UP000499080">
    <property type="component" value="Unassembled WGS sequence"/>
</dbReference>
<sequence length="174" mass="19700">MTKTTTEQVLPCPVFRTTPVQLGRKQQHEESERGKISKRLSKDILSSTCLCCYRIISNDLLAEPMHQERNPITSKPLYVRYRYTFNLSSLTRLPTGVVWMIVENVQTGVSSSSSVQGSTFRGDFFPLAPLKPGLFGRMRHEIGSPNLVGHLPYHPNPCYNLPLKRTEMDFDGQG</sequence>
<protein>
    <submittedName>
        <fullName evidence="1">Uncharacterized protein</fullName>
    </submittedName>
</protein>
<gene>
    <name evidence="1" type="ORF">AVEN_16966_1</name>
</gene>
<proteinExistence type="predicted"/>
<evidence type="ECO:0000313" key="1">
    <source>
        <dbReference type="EMBL" id="GBM11660.1"/>
    </source>
</evidence>
<accession>A0A4Y2D4K1</accession>
<evidence type="ECO:0000313" key="2">
    <source>
        <dbReference type="Proteomes" id="UP000499080"/>
    </source>
</evidence>
<keyword evidence="2" id="KW-1185">Reference proteome</keyword>
<dbReference type="AlphaFoldDB" id="A0A4Y2D4K1"/>
<reference evidence="1 2" key="1">
    <citation type="journal article" date="2019" name="Sci. Rep.">
        <title>Orb-weaving spider Araneus ventricosus genome elucidates the spidroin gene catalogue.</title>
        <authorList>
            <person name="Kono N."/>
            <person name="Nakamura H."/>
            <person name="Ohtoshi R."/>
            <person name="Moran D.A.P."/>
            <person name="Shinohara A."/>
            <person name="Yoshida Y."/>
            <person name="Fujiwara M."/>
            <person name="Mori M."/>
            <person name="Tomita M."/>
            <person name="Arakawa K."/>
        </authorList>
    </citation>
    <scope>NUCLEOTIDE SEQUENCE [LARGE SCALE GENOMIC DNA]</scope>
</reference>
<comment type="caution">
    <text evidence="1">The sequence shown here is derived from an EMBL/GenBank/DDBJ whole genome shotgun (WGS) entry which is preliminary data.</text>
</comment>
<name>A0A4Y2D4K1_ARAVE</name>
<organism evidence="1 2">
    <name type="scientific">Araneus ventricosus</name>
    <name type="common">Orbweaver spider</name>
    <name type="synonym">Epeira ventricosa</name>
    <dbReference type="NCBI Taxonomy" id="182803"/>
    <lineage>
        <taxon>Eukaryota</taxon>
        <taxon>Metazoa</taxon>
        <taxon>Ecdysozoa</taxon>
        <taxon>Arthropoda</taxon>
        <taxon>Chelicerata</taxon>
        <taxon>Arachnida</taxon>
        <taxon>Araneae</taxon>
        <taxon>Araneomorphae</taxon>
        <taxon>Entelegynae</taxon>
        <taxon>Araneoidea</taxon>
        <taxon>Araneidae</taxon>
        <taxon>Araneus</taxon>
    </lineage>
</organism>
<dbReference type="EMBL" id="BGPR01000302">
    <property type="protein sequence ID" value="GBM11660.1"/>
    <property type="molecule type" value="Genomic_DNA"/>
</dbReference>